<dbReference type="InterPro" id="IPR011043">
    <property type="entry name" value="Gal_Oxase/kelch_b-propeller"/>
</dbReference>
<dbReference type="InterPro" id="IPR013783">
    <property type="entry name" value="Ig-like_fold"/>
</dbReference>
<dbReference type="GO" id="GO:0016798">
    <property type="term" value="F:hydrolase activity, acting on glycosyl bonds"/>
    <property type="evidence" value="ECO:0007669"/>
    <property type="project" value="UniProtKB-KW"/>
</dbReference>
<dbReference type="InterPro" id="IPR014756">
    <property type="entry name" value="Ig_E-set"/>
</dbReference>
<keyword evidence="5" id="KW-1185">Reference proteome</keyword>
<proteinExistence type="predicted"/>
<evidence type="ECO:0000313" key="4">
    <source>
        <dbReference type="EMBL" id="QDT11572.1"/>
    </source>
</evidence>
<dbReference type="InterPro" id="IPR025592">
    <property type="entry name" value="DUF4347"/>
</dbReference>
<accession>A0A517NWR4</accession>
<dbReference type="InterPro" id="IPR037293">
    <property type="entry name" value="Gal_Oxidase_central_sf"/>
</dbReference>
<protein>
    <submittedName>
        <fullName evidence="4">Bifunctional xylanase/xylan deacetylase</fullName>
    </submittedName>
</protein>
<evidence type="ECO:0000259" key="3">
    <source>
        <dbReference type="Pfam" id="PF16841"/>
    </source>
</evidence>
<dbReference type="Pfam" id="PF14252">
    <property type="entry name" value="DUF4347"/>
    <property type="match status" value="1"/>
</dbReference>
<dbReference type="Gene3D" id="2.130.10.80">
    <property type="entry name" value="Galactose oxidase/kelch, beta-propeller"/>
    <property type="match status" value="1"/>
</dbReference>
<dbReference type="PANTHER" id="PTHR32208">
    <property type="entry name" value="SECRETED PROTEIN-RELATED"/>
    <property type="match status" value="1"/>
</dbReference>
<feature type="domain" description="Carbohydrate binding module xylan-binding" evidence="3">
    <location>
        <begin position="445"/>
        <end position="534"/>
    </location>
</feature>
<dbReference type="Pfam" id="PF16841">
    <property type="entry name" value="CBM60"/>
    <property type="match status" value="3"/>
</dbReference>
<feature type="domain" description="DUF4347" evidence="2">
    <location>
        <begin position="29"/>
        <end position="191"/>
    </location>
</feature>
<keyword evidence="4" id="KW-0858">Xylan degradation</keyword>
<gene>
    <name evidence="4" type="ORF">K239x_35720</name>
</gene>
<dbReference type="Proteomes" id="UP000319817">
    <property type="component" value="Chromosome"/>
</dbReference>
<keyword evidence="4" id="KW-0119">Carbohydrate metabolism</keyword>
<dbReference type="AlphaFoldDB" id="A0A517NWR4"/>
<keyword evidence="4" id="KW-0326">Glycosidase</keyword>
<feature type="domain" description="Carbohydrate binding module xylan-binding" evidence="3">
    <location>
        <begin position="194"/>
        <end position="282"/>
    </location>
</feature>
<name>A0A517NWR4_9BACT</name>
<dbReference type="InterPro" id="IPR031768">
    <property type="entry name" value="CBM60_xylan-bd"/>
</dbReference>
<feature type="domain" description="Carbohydrate binding module xylan-binding" evidence="3">
    <location>
        <begin position="321"/>
        <end position="408"/>
    </location>
</feature>
<evidence type="ECO:0000259" key="1">
    <source>
        <dbReference type="Pfam" id="PF09118"/>
    </source>
</evidence>
<evidence type="ECO:0000259" key="2">
    <source>
        <dbReference type="Pfam" id="PF14252"/>
    </source>
</evidence>
<dbReference type="GO" id="GO:0045493">
    <property type="term" value="P:xylan catabolic process"/>
    <property type="evidence" value="ECO:0007669"/>
    <property type="project" value="UniProtKB-KW"/>
</dbReference>
<dbReference type="SUPFAM" id="SSF81296">
    <property type="entry name" value="E set domains"/>
    <property type="match status" value="1"/>
</dbReference>
<reference evidence="4 5" key="1">
    <citation type="submission" date="2019-02" db="EMBL/GenBank/DDBJ databases">
        <title>Deep-cultivation of Planctomycetes and their phenomic and genomic characterization uncovers novel biology.</title>
        <authorList>
            <person name="Wiegand S."/>
            <person name="Jogler M."/>
            <person name="Boedeker C."/>
            <person name="Pinto D."/>
            <person name="Vollmers J."/>
            <person name="Rivas-Marin E."/>
            <person name="Kohn T."/>
            <person name="Peeters S.H."/>
            <person name="Heuer A."/>
            <person name="Rast P."/>
            <person name="Oberbeckmann S."/>
            <person name="Bunk B."/>
            <person name="Jeske O."/>
            <person name="Meyerdierks A."/>
            <person name="Storesund J.E."/>
            <person name="Kallscheuer N."/>
            <person name="Luecker S."/>
            <person name="Lage O.M."/>
            <person name="Pohl T."/>
            <person name="Merkel B.J."/>
            <person name="Hornburger P."/>
            <person name="Mueller R.-W."/>
            <person name="Bruemmer F."/>
            <person name="Labrenz M."/>
            <person name="Spormann A.M."/>
            <person name="Op den Camp H."/>
            <person name="Overmann J."/>
            <person name="Amann R."/>
            <person name="Jetten M.S.M."/>
            <person name="Mascher T."/>
            <person name="Medema M.H."/>
            <person name="Devos D.P."/>
            <person name="Kaster A.-K."/>
            <person name="Ovreas L."/>
            <person name="Rohde M."/>
            <person name="Galperin M.Y."/>
            <person name="Jogler C."/>
        </authorList>
    </citation>
    <scope>NUCLEOTIDE SEQUENCE [LARGE SCALE GENOMIC DNA]</scope>
    <source>
        <strain evidence="4 5">K23_9</strain>
    </source>
</reference>
<keyword evidence="4" id="KW-0624">Polysaccharide degradation</keyword>
<evidence type="ECO:0000313" key="5">
    <source>
        <dbReference type="Proteomes" id="UP000319817"/>
    </source>
</evidence>
<dbReference type="EMBL" id="CP036526">
    <property type="protein sequence ID" value="QDT11572.1"/>
    <property type="molecule type" value="Genomic_DNA"/>
</dbReference>
<dbReference type="Gene3D" id="2.60.40.10">
    <property type="entry name" value="Immunoglobulins"/>
    <property type="match status" value="1"/>
</dbReference>
<dbReference type="InterPro" id="IPR015202">
    <property type="entry name" value="GO-like_E_set"/>
</dbReference>
<sequence>MLAADCGVAVSQTPEVSAVSVSDSKTAQIVFVDSSIDDISSLVDGLSANHELVLLQPNQDGLNQITEVLARRTHVQSVHIVAHGQAGQVQLGNQLVDADTIQQRQDSLRGWSHSLTDSADILIYGCETGADASGLNLIDQIAKLTGADVAASTDNTGAASLDGNWILERSVGTIESGLAFDARTRQNYTAVMPITIRAQGTTGDEDMALQIDGATVATFEGIGTELQDFTYQTTADARSSEIRVVFTNDLYDEAAGIDRNLIVDSIVVEGTVIQTESPNVFSTGTWKSEDGIVAGFRESETLHSDGYFQFPTVNSGPASEIELFVRGDEGTEQFTLLINGEFAASYQATAQFQSFTYTHNESVVPDDVRIELTSNRWDPANGIDENLTVDYITIDGQTFQTEGSTVYSTGTWTAEDGIVPGFGRGETLHTRGYFQFGSQNDGSQILVRARGQQGFEQFNLVIDGDVVRTFNTRNIGSFQTFVYTHANTVEAEDIRVEFIGDIYDPAQGIDTNLEVDYISVDSKAYQTESPAVFSTGTWTAADGVSPGFRESEVLHSNGYFQFANSSYLADIDAEGDGEWSDVEPLGLIPIHAIVLPDGKVFSFGTTALGMQSGQFIYSIYDPETGEEVVLPNTTDTDIFCSNMSIDPVTGNVMIFGGDARGEGGPVNGAVNDVLVFDYTDMTIRDATQGEMEYDRWYGSSIGLPNGEILVLGGTGGGEDIPEVFNATTGWRTLTGVNMNINYYYPKMWVTSDGSVVVMSNSGSMYRINTAGSGTSQQIGTAGVPHSNASPGVMYDVDKIAFVGTNAKIYVGDLSDANPTFTAVADVQSARRDGGMSMLPDGRVIITGGSTQFNVLSTAVYATEIWDPATNEVEVVEDIELGRLYHSTHLLLPNGTIWAAGGGAPGPLKNLNAEFYAPGYLYNADGTLADRPVITDAPSNVSNSDTFTIDVEDANAIDRITAVRSGALTHAVNSDNRFVELAFTRIDSNTIEVTTLNANMMVPGTWMLFALDADGTPSEAAMLGVSMANIVDTPHLLG</sequence>
<dbReference type="PANTHER" id="PTHR32208:SF21">
    <property type="entry name" value="LOW QUALITY PROTEIN: ALDEHYDE OXIDASE GLOX-LIKE"/>
    <property type="match status" value="1"/>
</dbReference>
<feature type="domain" description="Galactose oxidase-like Early set" evidence="1">
    <location>
        <begin position="930"/>
        <end position="1022"/>
    </location>
</feature>
<dbReference type="Pfam" id="PF09118">
    <property type="entry name" value="GO-like_E_set"/>
    <property type="match status" value="1"/>
</dbReference>
<keyword evidence="4" id="KW-0378">Hydrolase</keyword>
<organism evidence="4 5">
    <name type="scientific">Stieleria marina</name>
    <dbReference type="NCBI Taxonomy" id="1930275"/>
    <lineage>
        <taxon>Bacteria</taxon>
        <taxon>Pseudomonadati</taxon>
        <taxon>Planctomycetota</taxon>
        <taxon>Planctomycetia</taxon>
        <taxon>Pirellulales</taxon>
        <taxon>Pirellulaceae</taxon>
        <taxon>Stieleria</taxon>
    </lineage>
</organism>
<dbReference type="SUPFAM" id="SSF50965">
    <property type="entry name" value="Galactose oxidase, central domain"/>
    <property type="match status" value="1"/>
</dbReference>
<dbReference type="CDD" id="cd02851">
    <property type="entry name" value="E_set_GO_C"/>
    <property type="match status" value="1"/>
</dbReference>
<dbReference type="Gene3D" id="2.60.60.40">
    <property type="match status" value="3"/>
</dbReference>